<dbReference type="Gene3D" id="3.30.559.30">
    <property type="entry name" value="Nonribosomal peptide synthetase, condensation domain"/>
    <property type="match status" value="1"/>
</dbReference>
<evidence type="ECO:0000313" key="3">
    <source>
        <dbReference type="Proteomes" id="UP000289323"/>
    </source>
</evidence>
<evidence type="ECO:0000256" key="1">
    <source>
        <dbReference type="SAM" id="MobiDB-lite"/>
    </source>
</evidence>
<feature type="compositionally biased region" description="Polar residues" evidence="1">
    <location>
        <begin position="431"/>
        <end position="440"/>
    </location>
</feature>
<dbReference type="PANTHER" id="PTHR42034">
    <property type="entry name" value="CHROMOSOME 7, WHOLE GENOME SHOTGUN SEQUENCE-RELATED"/>
    <property type="match status" value="1"/>
</dbReference>
<sequence>MAWVQVASSPVRWQRPIGENERMIKWLGDRSHSMGREHWSVTAIGSFTLRSDAKDSSSGSVAPSTTALRRAWMLLRFQHPSIAATAGEHTIDYVVPDKAILENWADETLHIVSDSGISAEDVVATLRPSPYAEGYFLPHTQQFVLHTAHWRTDGYGILHLLNAFFDALASVLPETAADPATALAWGEEHTRLAPAVEELLGIPETPTPAIRAAAAECLATTALAAGSVGLPWRREAKQPGGTRGVRRTLAEPATKAVLAACEARGLRLRAAVHASLAAANFLAAERKAPPAPVATVGDGADAPSLAQPQQQEQYYTSTMRFTLRPYIPSLAPNSPRHAAGLYTGGYFARVSDAQTWQDHAAQYEALYAAGLSSDFLIARRQYAAEALERFQALAAATGAGAGAGKAPPPRSEIDISAVDDAEQLVAPARPVTSTHGSEPSTGGEGADGANGHVLEVLDLSLGVECLAQETYLFLWTFRGRIEFHLVYNEAFYDAEYMAEMLRLVESVLLKELHVDTM</sequence>
<organism evidence="2 3">
    <name type="scientific">Thermothielavioides terrestris</name>
    <dbReference type="NCBI Taxonomy" id="2587410"/>
    <lineage>
        <taxon>Eukaryota</taxon>
        <taxon>Fungi</taxon>
        <taxon>Dikarya</taxon>
        <taxon>Ascomycota</taxon>
        <taxon>Pezizomycotina</taxon>
        <taxon>Sordariomycetes</taxon>
        <taxon>Sordariomycetidae</taxon>
        <taxon>Sordariales</taxon>
        <taxon>Chaetomiaceae</taxon>
        <taxon>Thermothielavioides</taxon>
    </lineage>
</organism>
<dbReference type="InterPro" id="IPR023213">
    <property type="entry name" value="CAT-like_dom_sf"/>
</dbReference>
<dbReference type="Proteomes" id="UP000289323">
    <property type="component" value="Unassembled WGS sequence"/>
</dbReference>
<accession>A0A3S4BL98</accession>
<gene>
    <name evidence="2" type="ORF">TT172_LOCUS5552</name>
</gene>
<protein>
    <submittedName>
        <fullName evidence="2">0454aadd-8e64-497f-a0a4-f7d6be5cf90b</fullName>
    </submittedName>
</protein>
<dbReference type="PANTHER" id="PTHR42034:SF1">
    <property type="entry name" value="CONDENSATION DOMAIN-CONTAINING PROTEIN"/>
    <property type="match status" value="1"/>
</dbReference>
<name>A0A3S4BL98_9PEZI</name>
<dbReference type="Gene3D" id="3.30.559.10">
    <property type="entry name" value="Chloramphenicol acetyltransferase-like domain"/>
    <property type="match status" value="1"/>
</dbReference>
<feature type="region of interest" description="Disordered" evidence="1">
    <location>
        <begin position="428"/>
        <end position="447"/>
    </location>
</feature>
<dbReference type="AlphaFoldDB" id="A0A3S4BL98"/>
<proteinExistence type="predicted"/>
<dbReference type="EMBL" id="OUUZ01000009">
    <property type="protein sequence ID" value="SPQ23133.1"/>
    <property type="molecule type" value="Genomic_DNA"/>
</dbReference>
<evidence type="ECO:0000313" key="2">
    <source>
        <dbReference type="EMBL" id="SPQ23133.1"/>
    </source>
</evidence>
<reference evidence="2 3" key="1">
    <citation type="submission" date="2018-04" db="EMBL/GenBank/DDBJ databases">
        <authorList>
            <person name="Huttner S."/>
            <person name="Dainat J."/>
        </authorList>
    </citation>
    <scope>NUCLEOTIDE SEQUENCE [LARGE SCALE GENOMIC DNA]</scope>
</reference>